<feature type="repeat" description="PPR" evidence="2">
    <location>
        <begin position="757"/>
        <end position="791"/>
    </location>
</feature>
<evidence type="ECO:0008006" key="5">
    <source>
        <dbReference type="Google" id="ProtNLM"/>
    </source>
</evidence>
<dbReference type="OMA" id="ERACKIY"/>
<dbReference type="PANTHER" id="PTHR47932:SF63">
    <property type="entry name" value="OS08G0290000 PROTEIN"/>
    <property type="match status" value="1"/>
</dbReference>
<dbReference type="PANTHER" id="PTHR47932">
    <property type="entry name" value="ATPASE EXPRESSION PROTEIN 3"/>
    <property type="match status" value="1"/>
</dbReference>
<dbReference type="NCBIfam" id="TIGR00756">
    <property type="entry name" value="PPR"/>
    <property type="match status" value="16"/>
</dbReference>
<dbReference type="Gramene" id="AUR62000973-RA">
    <property type="protein sequence ID" value="AUR62000973-RA:cds"/>
    <property type="gene ID" value="AUR62000973"/>
</dbReference>
<evidence type="ECO:0000256" key="1">
    <source>
        <dbReference type="ARBA" id="ARBA00022737"/>
    </source>
</evidence>
<dbReference type="Proteomes" id="UP000596660">
    <property type="component" value="Unplaced"/>
</dbReference>
<dbReference type="AlphaFoldDB" id="A0A803KPL7"/>
<keyword evidence="1" id="KW-0677">Repeat</keyword>
<feature type="repeat" description="PPR" evidence="2">
    <location>
        <begin position="687"/>
        <end position="721"/>
    </location>
</feature>
<feature type="repeat" description="PPR" evidence="2">
    <location>
        <begin position="566"/>
        <end position="600"/>
    </location>
</feature>
<feature type="repeat" description="PPR" evidence="2">
    <location>
        <begin position="350"/>
        <end position="384"/>
    </location>
</feature>
<name>A0A803KPL7_CHEQI</name>
<proteinExistence type="predicted"/>
<dbReference type="EnsemblPlants" id="AUR62000973-RA">
    <property type="protein sequence ID" value="AUR62000973-RA:cds"/>
    <property type="gene ID" value="AUR62000973"/>
</dbReference>
<evidence type="ECO:0000313" key="3">
    <source>
        <dbReference type="EnsemblPlants" id="AUR62000973-RA:cds"/>
    </source>
</evidence>
<dbReference type="Gene3D" id="1.25.40.10">
    <property type="entry name" value="Tetratricopeptide repeat domain"/>
    <property type="match status" value="8"/>
</dbReference>
<feature type="repeat" description="PPR" evidence="2">
    <location>
        <begin position="722"/>
        <end position="756"/>
    </location>
</feature>
<feature type="repeat" description="PPR" evidence="2">
    <location>
        <begin position="248"/>
        <end position="282"/>
    </location>
</feature>
<dbReference type="Pfam" id="PF01535">
    <property type="entry name" value="PPR"/>
    <property type="match status" value="4"/>
</dbReference>
<feature type="repeat" description="PPR" evidence="2">
    <location>
        <begin position="213"/>
        <end position="247"/>
    </location>
</feature>
<feature type="repeat" description="PPR" evidence="2">
    <location>
        <begin position="496"/>
        <end position="530"/>
    </location>
</feature>
<evidence type="ECO:0000313" key="4">
    <source>
        <dbReference type="Proteomes" id="UP000596660"/>
    </source>
</evidence>
<dbReference type="InterPro" id="IPR011990">
    <property type="entry name" value="TPR-like_helical_dom_sf"/>
</dbReference>
<protein>
    <recommendedName>
        <fullName evidence="5">Pentatricopeptide repeat-containing protein</fullName>
    </recommendedName>
</protein>
<feature type="repeat" description="PPR" evidence="2">
    <location>
        <begin position="601"/>
        <end position="635"/>
    </location>
</feature>
<reference evidence="3" key="1">
    <citation type="journal article" date="2017" name="Nature">
        <title>The genome of Chenopodium quinoa.</title>
        <authorList>
            <person name="Jarvis D.E."/>
            <person name="Ho Y.S."/>
            <person name="Lightfoot D.J."/>
            <person name="Schmoeckel S.M."/>
            <person name="Li B."/>
            <person name="Borm T.J.A."/>
            <person name="Ohyanagi H."/>
            <person name="Mineta K."/>
            <person name="Michell C.T."/>
            <person name="Saber N."/>
            <person name="Kharbatia N.M."/>
            <person name="Rupper R.R."/>
            <person name="Sharp A.R."/>
            <person name="Dally N."/>
            <person name="Boughton B.A."/>
            <person name="Woo Y.H."/>
            <person name="Gao G."/>
            <person name="Schijlen E.G.W.M."/>
            <person name="Guo X."/>
            <person name="Momin A.A."/>
            <person name="Negrao S."/>
            <person name="Al-Babili S."/>
            <person name="Gehring C."/>
            <person name="Roessner U."/>
            <person name="Jung C."/>
            <person name="Murphy K."/>
            <person name="Arold S.T."/>
            <person name="Gojobori T."/>
            <person name="van der Linden C.G."/>
            <person name="van Loo E.N."/>
            <person name="Jellen E.N."/>
            <person name="Maughan P.J."/>
            <person name="Tester M."/>
        </authorList>
    </citation>
    <scope>NUCLEOTIDE SEQUENCE [LARGE SCALE GENOMIC DNA]</scope>
    <source>
        <strain evidence="3">cv. PI 614886</strain>
    </source>
</reference>
<keyword evidence="4" id="KW-1185">Reference proteome</keyword>
<feature type="repeat" description="PPR" evidence="2">
    <location>
        <begin position="385"/>
        <end position="419"/>
    </location>
</feature>
<dbReference type="Pfam" id="PF13812">
    <property type="entry name" value="PPR_3"/>
    <property type="match status" value="1"/>
</dbReference>
<sequence>MPLILQRMSKILLGLTLNKSSSLLLTFSSNPYSFIFGHFRIIRLSYAHIKFLSTTNHSSTDTPGGLIDSNALSTSSSYYEDTFSSKEFSQLRDCIVGSSDSSLLETEQGNFSADAALISGAINESNNVFEFKTQNFLRKFRDKLSEPLLIDVMKLIKNPKLSVQFFLWAGQQVGYSHTTPVYDALLEVMGCDQDDRIPKHFLQDIQDEDRGVLEKLLNVLVRKCCRDGRWNVALEELGRLKDFGHRPSRSTYNALVQVFVEAGRLDTACLLHLEMSNVGFKMDISTLNSFAYALCKAGKWGEALDLVEKEDFVPDTKLYTTMISGLCEASLFDEAIDILNKMRCSSSLPNVVTYRVLLCGCLKKKKLGRCKKILSMMIAEGCYPNRRIFNSLIHAYCASSDYFYAYKLLENMANCGCQPGYLVYNILIGGICCKEELPSSYDLELAEQVYAEMIDRGLVLNKVNVSSFSRCLCEAGKFDKAYNVIQEMTSKGFVPDNSSYSKVIEFLCNNSQVQKAFLLFEEMKRSGITPDVYTYTILIDGFCKAGLIAQARKWFNEMVLDGCSPNVVTYTTLIHAYLKACKIGEANELFEMMLSDGCVPNVVTYTALIDGYCKSGNIDKASQIYARMRGQENLPDVDMYFKVNFSEVNAPNVFTYGALVDGLCKAHKVKDAHNLLDAMFADGCEPNNIVYDALIDGFCKVGELDKAQEILTKMSERGYSPDIYTYASFIDKMLKDKRMDLALTILSKMLESDCAPNVVIYTEMIDGLCKLLKTGEAYKLMQMMDEKGCSPNVVTYTAMIDGFGKAGKIERCLELFNLMHEKGCAPNYVTYRVLINHCCSFGLLDKAHDLLEDMKQTYWPMHVASYQKVIEGFSQEFIVSLGLLDVLSDNEPVPIAPVYKVLIDSFCKAGRLDIAVQLCKEISSFAPIHTVAHVYSSLIESLCLASKVDEGFELFADMTRNRGVPEPSVFFHLIIGLIKLNRWEEALQISHSTCLMGSIKVLEAIESKIVIPLVSSSEEIVTCSYALQILEPMAFDWNFIHVDHNKRFVNVTVARFWGAGHMEENEENSAITINDS</sequence>
<evidence type="ECO:0000256" key="2">
    <source>
        <dbReference type="PROSITE-ProRule" id="PRU00708"/>
    </source>
</evidence>
<dbReference type="Pfam" id="PF13041">
    <property type="entry name" value="PPR_2"/>
    <property type="match status" value="6"/>
</dbReference>
<reference evidence="3" key="2">
    <citation type="submission" date="2021-03" db="UniProtKB">
        <authorList>
            <consortium name="EnsemblPlants"/>
        </authorList>
    </citation>
    <scope>IDENTIFICATION</scope>
</reference>
<feature type="repeat" description="PPR" evidence="2">
    <location>
        <begin position="792"/>
        <end position="826"/>
    </location>
</feature>
<feature type="repeat" description="PPR" evidence="2">
    <location>
        <begin position="315"/>
        <end position="349"/>
    </location>
</feature>
<dbReference type="InterPro" id="IPR002885">
    <property type="entry name" value="PPR_rpt"/>
</dbReference>
<accession>A0A803KPL7</accession>
<dbReference type="Pfam" id="PF12854">
    <property type="entry name" value="PPR_1"/>
    <property type="match status" value="1"/>
</dbReference>
<feature type="repeat" description="PPR" evidence="2">
    <location>
        <begin position="461"/>
        <end position="495"/>
    </location>
</feature>
<organism evidence="3 4">
    <name type="scientific">Chenopodium quinoa</name>
    <name type="common">Quinoa</name>
    <dbReference type="NCBI Taxonomy" id="63459"/>
    <lineage>
        <taxon>Eukaryota</taxon>
        <taxon>Viridiplantae</taxon>
        <taxon>Streptophyta</taxon>
        <taxon>Embryophyta</taxon>
        <taxon>Tracheophyta</taxon>
        <taxon>Spermatophyta</taxon>
        <taxon>Magnoliopsida</taxon>
        <taxon>eudicotyledons</taxon>
        <taxon>Gunneridae</taxon>
        <taxon>Pentapetalae</taxon>
        <taxon>Caryophyllales</taxon>
        <taxon>Chenopodiaceae</taxon>
        <taxon>Chenopodioideae</taxon>
        <taxon>Atripliceae</taxon>
        <taxon>Chenopodium</taxon>
    </lineage>
</organism>
<dbReference type="PROSITE" id="PS51375">
    <property type="entry name" value="PPR"/>
    <property type="match status" value="17"/>
</dbReference>
<feature type="repeat" description="PPR" evidence="2">
    <location>
        <begin position="531"/>
        <end position="565"/>
    </location>
</feature>
<feature type="repeat" description="PPR" evidence="2">
    <location>
        <begin position="931"/>
        <end position="965"/>
    </location>
</feature>
<dbReference type="GO" id="GO:0003729">
    <property type="term" value="F:mRNA binding"/>
    <property type="evidence" value="ECO:0007669"/>
    <property type="project" value="TreeGrafter"/>
</dbReference>
<feature type="repeat" description="PPR" evidence="2">
    <location>
        <begin position="827"/>
        <end position="861"/>
    </location>
</feature>
<feature type="repeat" description="PPR" evidence="2">
    <location>
        <begin position="652"/>
        <end position="686"/>
    </location>
</feature>